<evidence type="ECO:0000256" key="1">
    <source>
        <dbReference type="ARBA" id="ARBA00008324"/>
    </source>
</evidence>
<dbReference type="InterPro" id="IPR039298">
    <property type="entry name" value="ACOT13"/>
</dbReference>
<evidence type="ECO:0000259" key="3">
    <source>
        <dbReference type="Pfam" id="PF03061"/>
    </source>
</evidence>
<accession>A0A381TL09</accession>
<dbReference type="PANTHER" id="PTHR21660">
    <property type="entry name" value="THIOESTERASE SUPERFAMILY MEMBER-RELATED"/>
    <property type="match status" value="1"/>
</dbReference>
<protein>
    <recommendedName>
        <fullName evidence="3">Thioesterase domain-containing protein</fullName>
    </recommendedName>
</protein>
<organism evidence="4">
    <name type="scientific">marine metagenome</name>
    <dbReference type="NCBI Taxonomy" id="408172"/>
    <lineage>
        <taxon>unclassified sequences</taxon>
        <taxon>metagenomes</taxon>
        <taxon>ecological metagenomes</taxon>
    </lineage>
</organism>
<gene>
    <name evidence="4" type="ORF">METZ01_LOCUS69626</name>
</gene>
<evidence type="ECO:0000313" key="4">
    <source>
        <dbReference type="EMBL" id="SVA16772.1"/>
    </source>
</evidence>
<dbReference type="Pfam" id="PF03061">
    <property type="entry name" value="4HBT"/>
    <property type="match status" value="1"/>
</dbReference>
<comment type="similarity">
    <text evidence="1">Belongs to the thioesterase PaaI family.</text>
</comment>
<dbReference type="InterPro" id="IPR006683">
    <property type="entry name" value="Thioestr_dom"/>
</dbReference>
<sequence>MEIPEGYQLFEWVDPFEDLVGPLCFKEDESGRLRFAFEATAKHANTSGQIHGGMLMTFADYALCLVAIYGLPGERCVTVSLSCEFTAPGQVGDFIESVAEVVRRTRSLTFVRGQVTAGDRTLLNYSAIVKRLPRAGGAVRVAGH</sequence>
<dbReference type="Gene3D" id="3.10.129.10">
    <property type="entry name" value="Hotdog Thioesterase"/>
    <property type="match status" value="1"/>
</dbReference>
<reference evidence="4" key="1">
    <citation type="submission" date="2018-05" db="EMBL/GenBank/DDBJ databases">
        <authorList>
            <person name="Lanie J.A."/>
            <person name="Ng W.-L."/>
            <person name="Kazmierczak K.M."/>
            <person name="Andrzejewski T.M."/>
            <person name="Davidsen T.M."/>
            <person name="Wayne K.J."/>
            <person name="Tettelin H."/>
            <person name="Glass J.I."/>
            <person name="Rusch D."/>
            <person name="Podicherti R."/>
            <person name="Tsui H.-C.T."/>
            <person name="Winkler M.E."/>
        </authorList>
    </citation>
    <scope>NUCLEOTIDE SEQUENCE</scope>
</reference>
<keyword evidence="2" id="KW-0378">Hydrolase</keyword>
<dbReference type="InterPro" id="IPR029069">
    <property type="entry name" value="HotDog_dom_sf"/>
</dbReference>
<dbReference type="GO" id="GO:0047617">
    <property type="term" value="F:fatty acyl-CoA hydrolase activity"/>
    <property type="evidence" value="ECO:0007669"/>
    <property type="project" value="InterPro"/>
</dbReference>
<feature type="domain" description="Thioesterase" evidence="3">
    <location>
        <begin position="48"/>
        <end position="122"/>
    </location>
</feature>
<dbReference type="EMBL" id="UINC01004776">
    <property type="protein sequence ID" value="SVA16772.1"/>
    <property type="molecule type" value="Genomic_DNA"/>
</dbReference>
<evidence type="ECO:0000256" key="2">
    <source>
        <dbReference type="ARBA" id="ARBA00022801"/>
    </source>
</evidence>
<proteinExistence type="inferred from homology"/>
<dbReference type="CDD" id="cd03443">
    <property type="entry name" value="PaaI_thioesterase"/>
    <property type="match status" value="1"/>
</dbReference>
<dbReference type="AlphaFoldDB" id="A0A381TL09"/>
<dbReference type="SUPFAM" id="SSF54637">
    <property type="entry name" value="Thioesterase/thiol ester dehydrase-isomerase"/>
    <property type="match status" value="1"/>
</dbReference>
<dbReference type="PANTHER" id="PTHR21660:SF1">
    <property type="entry name" value="ACYL-COENZYME A THIOESTERASE 13"/>
    <property type="match status" value="1"/>
</dbReference>
<name>A0A381TL09_9ZZZZ</name>